<feature type="domain" description="CoA carboxyltransferase N-terminal" evidence="2">
    <location>
        <begin position="1"/>
        <end position="247"/>
    </location>
</feature>
<comment type="caution">
    <text evidence="3">The sequence shown here is derived from an EMBL/GenBank/DDBJ whole genome shotgun (WGS) entry which is preliminary data.</text>
</comment>
<dbReference type="InterPro" id="IPR011762">
    <property type="entry name" value="COA_CT_N"/>
</dbReference>
<dbReference type="InterPro" id="IPR029045">
    <property type="entry name" value="ClpP/crotonase-like_dom_sf"/>
</dbReference>
<sequence>MPLFEEHFRAGLRICPACGHNARMGARERLASLADPGSVRPLEAAEGPHDPLGFTDTRPYPQRLAAARRDTGLDEAVLCAEVSVRGRAAVLAVMDFAFLGGSLGCAVGERVTAAAERAVAAAVPLVIVSASGGARMQEGALALMQMAKTSQAMAELDEAGLLTVSVVTDPTYGGVAASYATLADVIVAEAGAHMGFAGPRVIAGTLGQTLPDGFQTAETLLAGGLVDDVVRRGRLRAALGRLLGAAA</sequence>
<dbReference type="PROSITE" id="PS50980">
    <property type="entry name" value="COA_CT_NTER"/>
    <property type="match status" value="1"/>
</dbReference>
<dbReference type="Pfam" id="PF01039">
    <property type="entry name" value="Carboxyl_trans"/>
    <property type="match status" value="1"/>
</dbReference>
<dbReference type="Proteomes" id="UP001596137">
    <property type="component" value="Unassembled WGS sequence"/>
</dbReference>
<dbReference type="EMBL" id="JBHSRF010000070">
    <property type="protein sequence ID" value="MFC6085810.1"/>
    <property type="molecule type" value="Genomic_DNA"/>
</dbReference>
<dbReference type="SUPFAM" id="SSF52096">
    <property type="entry name" value="ClpP/crotonase"/>
    <property type="match status" value="1"/>
</dbReference>
<dbReference type="PANTHER" id="PTHR42995">
    <property type="entry name" value="ACETYL-COENZYME A CARBOXYLASE CARBOXYL TRANSFERASE SUBUNIT BETA, CHLOROPLASTIC"/>
    <property type="match status" value="1"/>
</dbReference>
<evidence type="ECO:0000259" key="2">
    <source>
        <dbReference type="PROSITE" id="PS50980"/>
    </source>
</evidence>
<dbReference type="RefSeq" id="WP_380760342.1">
    <property type="nucleotide sequence ID" value="NZ_JBHSRF010000070.1"/>
</dbReference>
<evidence type="ECO:0000256" key="1">
    <source>
        <dbReference type="ARBA" id="ARBA00022679"/>
    </source>
</evidence>
<dbReference type="Gene3D" id="3.90.226.10">
    <property type="entry name" value="2-enoyl-CoA Hydratase, Chain A, domain 1"/>
    <property type="match status" value="1"/>
</dbReference>
<proteinExistence type="inferred from homology"/>
<dbReference type="HAMAP" id="MF_01395">
    <property type="entry name" value="AcetylCoA_CT_beta"/>
    <property type="match status" value="1"/>
</dbReference>
<gene>
    <name evidence="3" type="ORF">ACFP1K_31915</name>
</gene>
<keyword evidence="1 3" id="KW-0808">Transferase</keyword>
<dbReference type="EC" id="2.1.3.15" evidence="3"/>
<reference evidence="4" key="1">
    <citation type="journal article" date="2019" name="Int. J. Syst. Evol. Microbiol.">
        <title>The Global Catalogue of Microorganisms (GCM) 10K type strain sequencing project: providing services to taxonomists for standard genome sequencing and annotation.</title>
        <authorList>
            <consortium name="The Broad Institute Genomics Platform"/>
            <consortium name="The Broad Institute Genome Sequencing Center for Infectious Disease"/>
            <person name="Wu L."/>
            <person name="Ma J."/>
        </authorList>
    </citation>
    <scope>NUCLEOTIDE SEQUENCE [LARGE SCALE GENOMIC DNA]</scope>
    <source>
        <strain evidence="4">JCM 30346</strain>
    </source>
</reference>
<dbReference type="InterPro" id="IPR000438">
    <property type="entry name" value="Acetyl_CoA_COase_Trfase_b_su"/>
</dbReference>
<keyword evidence="4" id="KW-1185">Reference proteome</keyword>
<dbReference type="PRINTS" id="PR01070">
    <property type="entry name" value="ACCCTRFRASEB"/>
</dbReference>
<dbReference type="InterPro" id="IPR034733">
    <property type="entry name" value="AcCoA_carboxyl_beta"/>
</dbReference>
<evidence type="ECO:0000313" key="3">
    <source>
        <dbReference type="EMBL" id="MFC6085810.1"/>
    </source>
</evidence>
<organism evidence="3 4">
    <name type="scientific">Sphaerisporangium aureirubrum</name>
    <dbReference type="NCBI Taxonomy" id="1544736"/>
    <lineage>
        <taxon>Bacteria</taxon>
        <taxon>Bacillati</taxon>
        <taxon>Actinomycetota</taxon>
        <taxon>Actinomycetes</taxon>
        <taxon>Streptosporangiales</taxon>
        <taxon>Streptosporangiaceae</taxon>
        <taxon>Sphaerisporangium</taxon>
    </lineage>
</organism>
<evidence type="ECO:0000313" key="4">
    <source>
        <dbReference type="Proteomes" id="UP001596137"/>
    </source>
</evidence>
<feature type="non-terminal residue" evidence="3">
    <location>
        <position position="247"/>
    </location>
</feature>
<dbReference type="PANTHER" id="PTHR42995:SF5">
    <property type="entry name" value="ACETYL-COENZYME A CARBOXYLASE CARBOXYL TRANSFERASE SUBUNIT BETA, CHLOROPLASTIC"/>
    <property type="match status" value="1"/>
</dbReference>
<accession>A0ABW1NR41</accession>
<name>A0ABW1NR41_9ACTN</name>
<protein>
    <submittedName>
        <fullName evidence="3">Acetyl-CoA carboxylase carboxyltransferase subunit beta</fullName>
        <ecNumber evidence="3">2.1.3.15</ecNumber>
    </submittedName>
</protein>
<dbReference type="GO" id="GO:0016740">
    <property type="term" value="F:transferase activity"/>
    <property type="evidence" value="ECO:0007669"/>
    <property type="project" value="UniProtKB-KW"/>
</dbReference>